<dbReference type="Proteomes" id="UP000887565">
    <property type="component" value="Unplaced"/>
</dbReference>
<sequence length="91" mass="9596">MVWAPSTAPALSPPPPRYVTPVMLHPSMTPKMSGHISVVMSYRPKETATVTAAVAVAPALPANFAAQGPWPGIPMDSTLEVIGQLESMNLM</sequence>
<evidence type="ECO:0000313" key="1">
    <source>
        <dbReference type="Proteomes" id="UP000887565"/>
    </source>
</evidence>
<dbReference type="AlphaFoldDB" id="A0A915IBF6"/>
<reference evidence="2" key="1">
    <citation type="submission" date="2022-11" db="UniProtKB">
        <authorList>
            <consortium name="WormBaseParasite"/>
        </authorList>
    </citation>
    <scope>IDENTIFICATION</scope>
</reference>
<keyword evidence="1" id="KW-1185">Reference proteome</keyword>
<proteinExistence type="predicted"/>
<dbReference type="WBParaSite" id="nRc.2.0.1.t11509-RA">
    <property type="protein sequence ID" value="nRc.2.0.1.t11509-RA"/>
    <property type="gene ID" value="nRc.2.0.1.g11509"/>
</dbReference>
<name>A0A915IBF6_ROMCU</name>
<accession>A0A915IBF6</accession>
<protein>
    <submittedName>
        <fullName evidence="2">Uncharacterized protein</fullName>
    </submittedName>
</protein>
<evidence type="ECO:0000313" key="2">
    <source>
        <dbReference type="WBParaSite" id="nRc.2.0.1.t11509-RA"/>
    </source>
</evidence>
<organism evidence="1 2">
    <name type="scientific">Romanomermis culicivorax</name>
    <name type="common">Nematode worm</name>
    <dbReference type="NCBI Taxonomy" id="13658"/>
    <lineage>
        <taxon>Eukaryota</taxon>
        <taxon>Metazoa</taxon>
        <taxon>Ecdysozoa</taxon>
        <taxon>Nematoda</taxon>
        <taxon>Enoplea</taxon>
        <taxon>Dorylaimia</taxon>
        <taxon>Mermithida</taxon>
        <taxon>Mermithoidea</taxon>
        <taxon>Mermithidae</taxon>
        <taxon>Romanomermis</taxon>
    </lineage>
</organism>